<dbReference type="EMBL" id="BJNV01000021">
    <property type="protein sequence ID" value="GEC95496.1"/>
    <property type="molecule type" value="Genomic_DNA"/>
</dbReference>
<keyword evidence="2" id="KW-1185">Reference proteome</keyword>
<evidence type="ECO:0000313" key="2">
    <source>
        <dbReference type="Proteomes" id="UP000318422"/>
    </source>
</evidence>
<reference evidence="1 2" key="1">
    <citation type="submission" date="2019-06" db="EMBL/GenBank/DDBJ databases">
        <title>Whole genome shotgun sequence of Zoogloea ramigera NBRC 15342.</title>
        <authorList>
            <person name="Hosoyama A."/>
            <person name="Uohara A."/>
            <person name="Ohji S."/>
            <person name="Ichikawa N."/>
        </authorList>
    </citation>
    <scope>NUCLEOTIDE SEQUENCE [LARGE SCALE GENOMIC DNA]</scope>
    <source>
        <strain evidence="1 2">NBRC 15342</strain>
    </source>
</reference>
<organism evidence="1 2">
    <name type="scientific">Zoogloea ramigera</name>
    <dbReference type="NCBI Taxonomy" id="350"/>
    <lineage>
        <taxon>Bacteria</taxon>
        <taxon>Pseudomonadati</taxon>
        <taxon>Pseudomonadota</taxon>
        <taxon>Betaproteobacteria</taxon>
        <taxon>Rhodocyclales</taxon>
        <taxon>Zoogloeaceae</taxon>
        <taxon>Zoogloea</taxon>
    </lineage>
</organism>
<comment type="caution">
    <text evidence="1">The sequence shown here is derived from an EMBL/GenBank/DDBJ whole genome shotgun (WGS) entry which is preliminary data.</text>
</comment>
<proteinExistence type="predicted"/>
<accession>A0A4Y4CT39</accession>
<gene>
    <name evidence="1" type="ORF">ZRA01_15690</name>
</gene>
<dbReference type="Proteomes" id="UP000318422">
    <property type="component" value="Unassembled WGS sequence"/>
</dbReference>
<protein>
    <submittedName>
        <fullName evidence="1">Uncharacterized protein</fullName>
    </submittedName>
</protein>
<dbReference type="AlphaFoldDB" id="A0A4Y4CT39"/>
<name>A0A4Y4CT39_ZOORA</name>
<evidence type="ECO:0000313" key="1">
    <source>
        <dbReference type="EMBL" id="GEC95496.1"/>
    </source>
</evidence>
<sequence>MDGQAAPINHPERTMDNTVPEGTRRIIDGRERVFYSDYWVKTYTVPEDTLQAKRKLIGALTRRLFNHVEHGLNIPGSRLNEARKSYEDETDPERRRVKGAMLAGALFNRAADIFTKLVELQSVGIEIQSDNALMRECGRCLQEALGLGRLVLHRSGEEGIDELWGEPFKAFSIPLEDFYESRYVKIALTLRDIDRIAGAIAANFGPLPCFAGLGPHVQAFACAAKTKTETLRTDPDIFDVWTSFVTAGERLCAHFNAAAMPEGLEDQHLVADGRQLLQRGRDLISDITRARTPMPKSAQEYIERCEAYSARCARAETRA</sequence>